<evidence type="ECO:0000313" key="1">
    <source>
        <dbReference type="EMBL" id="TDB65993.1"/>
    </source>
</evidence>
<dbReference type="NCBIfam" id="TIGR03806">
    <property type="entry name" value="chp_HNE_0200"/>
    <property type="match status" value="1"/>
</dbReference>
<dbReference type="Proteomes" id="UP000295706">
    <property type="component" value="Unassembled WGS sequence"/>
</dbReference>
<evidence type="ECO:0000313" key="2">
    <source>
        <dbReference type="Proteomes" id="UP000295706"/>
    </source>
</evidence>
<dbReference type="AlphaFoldDB" id="A0A4R4KE75"/>
<keyword evidence="2" id="KW-1185">Reference proteome</keyword>
<dbReference type="InterPro" id="IPR022269">
    <property type="entry name" value="SO_2930-like_C"/>
</dbReference>
<comment type="caution">
    <text evidence="1">The sequence shown here is derived from an EMBL/GenBank/DDBJ whole genome shotgun (WGS) entry which is preliminary data.</text>
</comment>
<sequence length="353" mass="39479">MKKLWILFGSLLSIGLLSFHSVFEQTSELLPAAPKEKLSDYGFFEGLPAAQKPAEGVVPYRLNTPLFTDYAEKLRFVKFPDGQSVAYAAEQVLDFPVGTTLIKTFYFPLDARSPEKGRRLIETRLLIHEPKGWKALEYVWNEEQTDAFLEVAGDTKELSWVDRSGQTRTQTYSIPNLNQCKGCHNSNEKLTPIGPSSRQLNGLFAYEEGAENQLIYWQKKGLLISLPALSEVPKAAVWDDTTTGTVAERAREWLAINCAHCHRPEGPARTSGLFLQTEETNPTHIGIKKTPVAAGRGSGGRLYDIVPGHPEQSILVYRLESSDPGEMMPELGRKLVHQEGIALIKEWIRSIPE</sequence>
<name>A0A4R4KE75_9BACT</name>
<dbReference type="OrthoDB" id="338827at2"/>
<organism evidence="1 2">
    <name type="scientific">Arundinibacter roseus</name>
    <dbReference type="NCBI Taxonomy" id="2070510"/>
    <lineage>
        <taxon>Bacteria</taxon>
        <taxon>Pseudomonadati</taxon>
        <taxon>Bacteroidota</taxon>
        <taxon>Cytophagia</taxon>
        <taxon>Cytophagales</taxon>
        <taxon>Spirosomataceae</taxon>
        <taxon>Arundinibacter</taxon>
    </lineage>
</organism>
<gene>
    <name evidence="1" type="ORF">EZE20_09530</name>
</gene>
<accession>A0A4R4KE75</accession>
<proteinExistence type="predicted"/>
<protein>
    <submittedName>
        <fullName evidence="1">Uncharacterized protein</fullName>
    </submittedName>
</protein>
<dbReference type="RefSeq" id="WP_132116915.1">
    <property type="nucleotide sequence ID" value="NZ_SMJU01000005.1"/>
</dbReference>
<dbReference type="EMBL" id="SMJU01000005">
    <property type="protein sequence ID" value="TDB65993.1"/>
    <property type="molecule type" value="Genomic_DNA"/>
</dbReference>
<reference evidence="1 2" key="1">
    <citation type="submission" date="2019-02" db="EMBL/GenBank/DDBJ databases">
        <title>Arundinibacter roseus gen. nov., sp. nov., a new member of the family Cytophagaceae.</title>
        <authorList>
            <person name="Szuroczki S."/>
            <person name="Khayer B."/>
            <person name="Sproer C."/>
            <person name="Toumi M."/>
            <person name="Szabo A."/>
            <person name="Felfoldi T."/>
            <person name="Schumann P."/>
            <person name="Toth E."/>
        </authorList>
    </citation>
    <scope>NUCLEOTIDE SEQUENCE [LARGE SCALE GENOMIC DNA]</scope>
    <source>
        <strain evidence="1 2">DMA-k-7a</strain>
    </source>
</reference>